<dbReference type="AlphaFoldDB" id="A0AAW1T029"/>
<keyword evidence="2" id="KW-0596">Phosphopantetheine</keyword>
<dbReference type="SUPFAM" id="SSF53474">
    <property type="entry name" value="alpha/beta-Hydrolases"/>
    <property type="match status" value="2"/>
</dbReference>
<feature type="domain" description="Carrier" evidence="5">
    <location>
        <begin position="164"/>
        <end position="239"/>
    </location>
</feature>
<evidence type="ECO:0000313" key="6">
    <source>
        <dbReference type="EMBL" id="KAK9861884.1"/>
    </source>
</evidence>
<proteinExistence type="inferred from homology"/>
<feature type="non-terminal residue" evidence="6">
    <location>
        <position position="1"/>
    </location>
</feature>
<dbReference type="GO" id="GO:0008610">
    <property type="term" value="P:lipid biosynthetic process"/>
    <property type="evidence" value="ECO:0007669"/>
    <property type="project" value="TreeGrafter"/>
</dbReference>
<sequence>TSFDILFSSVSSIAGFAGHANYCVANAAVDNMATTWAAQGHPAVAIQWGAWASVGMAASKQLTAAKADAMGFLSPEVGLGAMARLLEGIRQGHSRALCGSAGVAQSSYWRQLLQGMTSPPPFFADLPSAPPLPAASQEAAMTAPAPLPSSQQVLPSSVRVSRGKSRGELQAQILSIVAELTGADAAVDQPLASQGLDSLASMELRQKLQEATGVEVATLVDDPERATVKRIVAEIMAKSPEQRGHGAASGASALQLTAATAAAARWVAPAYSSIRMRLFCLPYAGGVSENVFARWTNMLPASIQVCPVEIPGRGRREGEAAPESVSALAALLAKSLPLDDKPYALFGTCLGAITSYELAYAAMAGGRPPPVALFTAGVSPPHIYAAAVMRLYLKPGEDASQAPDVAQVMQTLRTWDQIPKELLMQVFEKGNFAGLEEMKKNDRLFRRVAPMGVADIMLAVQYPFQERPPLDIPITAFDGLLDYTIERGNMDKWSAYTARAFRNVPIRGDHYFVSSHFRQVTEMVGSELLDIMAEAAGGLLGSAHTWVGPVEPSGDAATPTGPSQDTTGGSESPAGVIRAAPRDAASLEAEILALVEGFVGSEVSVEKPLAAQGLDSLAAMELRQKLQELTGVVLTGMVEDPEGATIRKLAAEAAAALAGPGATAPEAAAGPTERGQSSLWIAPAPALVKLRLFCLPYAGGVSENVFARWANLVPPSVQICPVEIPGRGRRFGEPAPADIDSLAETLLAALPLQDKPYALFGTCLGGITAYQMTRKAHASGAVPLPVALFEAAVSPPHMYARAVMKLYLQAGEQLDLDLILDKLRGWDTMPRRQLMQVFEKGNFAGLDEMKKNERLFQKVAPMGVADIAMAVQYKHSSHAPEDPLPVPITCFEGMLDGTIDPENMGVWAQYTTSRFQNVPIMGDHYFVSSCFRAVTEQVTRQLLDIMDEQLRGGLLGEAHSWV</sequence>
<dbReference type="Pfam" id="PF00975">
    <property type="entry name" value="Thioesterase"/>
    <property type="match status" value="2"/>
</dbReference>
<evidence type="ECO:0000313" key="7">
    <source>
        <dbReference type="Proteomes" id="UP001485043"/>
    </source>
</evidence>
<dbReference type="Gene3D" id="3.40.50.1820">
    <property type="entry name" value="alpha/beta hydrolase"/>
    <property type="match status" value="2"/>
</dbReference>
<evidence type="ECO:0000256" key="2">
    <source>
        <dbReference type="ARBA" id="ARBA00022450"/>
    </source>
</evidence>
<protein>
    <recommendedName>
        <fullName evidence="5">Carrier domain-containing protein</fullName>
    </recommendedName>
</protein>
<evidence type="ECO:0000256" key="3">
    <source>
        <dbReference type="ARBA" id="ARBA00022553"/>
    </source>
</evidence>
<feature type="compositionally biased region" description="Polar residues" evidence="4">
    <location>
        <begin position="560"/>
        <end position="570"/>
    </location>
</feature>
<dbReference type="InterPro" id="IPR012223">
    <property type="entry name" value="TEII"/>
</dbReference>
<dbReference type="SUPFAM" id="SSF51735">
    <property type="entry name" value="NAD(P)-binding Rossmann-fold domains"/>
    <property type="match status" value="1"/>
</dbReference>
<dbReference type="SMART" id="SM00823">
    <property type="entry name" value="PKS_PP"/>
    <property type="match status" value="2"/>
</dbReference>
<dbReference type="InterPro" id="IPR020806">
    <property type="entry name" value="PKS_PP-bd"/>
</dbReference>
<reference evidence="6 7" key="1">
    <citation type="journal article" date="2024" name="Nat. Commun.">
        <title>Phylogenomics reveals the evolutionary origins of lichenization in chlorophyte algae.</title>
        <authorList>
            <person name="Puginier C."/>
            <person name="Libourel C."/>
            <person name="Otte J."/>
            <person name="Skaloud P."/>
            <person name="Haon M."/>
            <person name="Grisel S."/>
            <person name="Petersen M."/>
            <person name="Berrin J.G."/>
            <person name="Delaux P.M."/>
            <person name="Dal Grande F."/>
            <person name="Keller J."/>
        </authorList>
    </citation>
    <scope>NUCLEOTIDE SEQUENCE [LARGE SCALE GENOMIC DNA]</scope>
    <source>
        <strain evidence="6 7">SAG 2523</strain>
    </source>
</reference>
<dbReference type="Pfam" id="PF08659">
    <property type="entry name" value="KR"/>
    <property type="match status" value="1"/>
</dbReference>
<dbReference type="InterPro" id="IPR029058">
    <property type="entry name" value="AB_hydrolase_fold"/>
</dbReference>
<gene>
    <name evidence="6" type="ORF">WJX84_006414</name>
</gene>
<evidence type="ECO:0000256" key="1">
    <source>
        <dbReference type="ARBA" id="ARBA00007169"/>
    </source>
</evidence>
<comment type="caution">
    <text evidence="6">The sequence shown here is derived from an EMBL/GenBank/DDBJ whole genome shotgun (WGS) entry which is preliminary data.</text>
</comment>
<dbReference type="InterPro" id="IPR001031">
    <property type="entry name" value="Thioesterase"/>
</dbReference>
<dbReference type="PROSITE" id="PS50075">
    <property type="entry name" value="CARRIER"/>
    <property type="match status" value="2"/>
</dbReference>
<dbReference type="PANTHER" id="PTHR11487:SF0">
    <property type="entry name" value="S-ACYL FATTY ACID SYNTHASE THIOESTERASE, MEDIUM CHAIN"/>
    <property type="match status" value="1"/>
</dbReference>
<dbReference type="InterPro" id="IPR036291">
    <property type="entry name" value="NAD(P)-bd_dom_sf"/>
</dbReference>
<evidence type="ECO:0000259" key="5">
    <source>
        <dbReference type="PROSITE" id="PS50075"/>
    </source>
</evidence>
<dbReference type="GO" id="GO:0031177">
    <property type="term" value="F:phosphopantetheine binding"/>
    <property type="evidence" value="ECO:0007669"/>
    <property type="project" value="InterPro"/>
</dbReference>
<evidence type="ECO:0000256" key="4">
    <source>
        <dbReference type="SAM" id="MobiDB-lite"/>
    </source>
</evidence>
<dbReference type="PANTHER" id="PTHR11487">
    <property type="entry name" value="THIOESTERASE"/>
    <property type="match status" value="1"/>
</dbReference>
<dbReference type="InterPro" id="IPR036736">
    <property type="entry name" value="ACP-like_sf"/>
</dbReference>
<keyword evidence="7" id="KW-1185">Reference proteome</keyword>
<feature type="domain" description="Carrier" evidence="5">
    <location>
        <begin position="582"/>
        <end position="657"/>
    </location>
</feature>
<dbReference type="EMBL" id="JALJOV010000686">
    <property type="protein sequence ID" value="KAK9861884.1"/>
    <property type="molecule type" value="Genomic_DNA"/>
</dbReference>
<accession>A0AAW1T029</accession>
<organism evidence="6 7">
    <name type="scientific">Apatococcus fuscideae</name>
    <dbReference type="NCBI Taxonomy" id="2026836"/>
    <lineage>
        <taxon>Eukaryota</taxon>
        <taxon>Viridiplantae</taxon>
        <taxon>Chlorophyta</taxon>
        <taxon>core chlorophytes</taxon>
        <taxon>Trebouxiophyceae</taxon>
        <taxon>Chlorellales</taxon>
        <taxon>Chlorellaceae</taxon>
        <taxon>Apatococcus</taxon>
    </lineage>
</organism>
<dbReference type="Proteomes" id="UP001485043">
    <property type="component" value="Unassembled WGS sequence"/>
</dbReference>
<dbReference type="Pfam" id="PF00550">
    <property type="entry name" value="PP-binding"/>
    <property type="match status" value="2"/>
</dbReference>
<feature type="region of interest" description="Disordered" evidence="4">
    <location>
        <begin position="548"/>
        <end position="575"/>
    </location>
</feature>
<keyword evidence="3" id="KW-0597">Phosphoprotein</keyword>
<comment type="similarity">
    <text evidence="1">Belongs to the thioesterase family.</text>
</comment>
<dbReference type="Gene3D" id="1.10.1200.10">
    <property type="entry name" value="ACP-like"/>
    <property type="match status" value="2"/>
</dbReference>
<dbReference type="Gene3D" id="3.40.50.720">
    <property type="entry name" value="NAD(P)-binding Rossmann-like Domain"/>
    <property type="match status" value="1"/>
</dbReference>
<dbReference type="InterPro" id="IPR009081">
    <property type="entry name" value="PP-bd_ACP"/>
</dbReference>
<dbReference type="InterPro" id="IPR013968">
    <property type="entry name" value="PKS_KR"/>
</dbReference>
<feature type="region of interest" description="Disordered" evidence="4">
    <location>
        <begin position="128"/>
        <end position="153"/>
    </location>
</feature>
<name>A0AAW1T029_9CHLO</name>
<dbReference type="SUPFAM" id="SSF47336">
    <property type="entry name" value="ACP-like"/>
    <property type="match status" value="2"/>
</dbReference>